<evidence type="ECO:0000313" key="3">
    <source>
        <dbReference type="Proteomes" id="UP000669903"/>
    </source>
</evidence>
<accession>A0A836G687</accession>
<proteinExistence type="predicted"/>
<name>A0A836G687_9HYME</name>
<sequence>MKLAVFCLLAIISVVYAEEYTNKFDNVDVEQIIQNDRLLKRYVDCLLDKPDVRCPPEAIELRKHIDEALENDCAKCTNKQKEIIQKVIKHLVINKRDWWDLLKAKYDPEGKFSKKYEETTKNENN</sequence>
<dbReference type="Gene3D" id="1.10.2080.10">
    <property type="entry name" value="Insect odorant-binding protein A10/Ejaculatory bulb-specific protein 3"/>
    <property type="match status" value="1"/>
</dbReference>
<dbReference type="SUPFAM" id="SSF100910">
    <property type="entry name" value="Chemosensory protein Csp2"/>
    <property type="match status" value="1"/>
</dbReference>
<feature type="signal peptide" evidence="1">
    <location>
        <begin position="1"/>
        <end position="17"/>
    </location>
</feature>
<dbReference type="Proteomes" id="UP000669903">
    <property type="component" value="Unassembled WGS sequence"/>
</dbReference>
<comment type="caution">
    <text evidence="2">The sequence shown here is derived from an EMBL/GenBank/DDBJ whole genome shotgun (WGS) entry which is preliminary data.</text>
</comment>
<dbReference type="InterPro" id="IPR036682">
    <property type="entry name" value="OS_D_A10/PebIII_sf"/>
</dbReference>
<evidence type="ECO:0000313" key="2">
    <source>
        <dbReference type="EMBL" id="KAG5343445.1"/>
    </source>
</evidence>
<keyword evidence="3" id="KW-1185">Reference proteome</keyword>
<protein>
    <submittedName>
        <fullName evidence="2">PEB3 protein</fullName>
    </submittedName>
</protein>
<feature type="non-terminal residue" evidence="2">
    <location>
        <position position="1"/>
    </location>
</feature>
<feature type="non-terminal residue" evidence="2">
    <location>
        <position position="125"/>
    </location>
</feature>
<dbReference type="InterPro" id="IPR005055">
    <property type="entry name" value="A10/PebIII"/>
</dbReference>
<evidence type="ECO:0000256" key="1">
    <source>
        <dbReference type="SAM" id="SignalP"/>
    </source>
</evidence>
<dbReference type="EMBL" id="JAANIC010002949">
    <property type="protein sequence ID" value="KAG5343445.1"/>
    <property type="molecule type" value="Genomic_DNA"/>
</dbReference>
<keyword evidence="1" id="KW-0732">Signal</keyword>
<dbReference type="AlphaFoldDB" id="A0A836G687"/>
<reference evidence="2" key="1">
    <citation type="submission" date="2020-03" db="EMBL/GenBank/DDBJ databases">
        <title>Relaxed selection underlies rapid genomic changes in the transitions from sociality to social parasitism in ants.</title>
        <authorList>
            <person name="Bi X."/>
        </authorList>
    </citation>
    <scope>NUCLEOTIDE SEQUENCE</scope>
    <source>
        <strain evidence="2">BGI-DK2014a</strain>
        <tissue evidence="2">Whole body</tissue>
    </source>
</reference>
<feature type="chain" id="PRO_5032920344" evidence="1">
    <location>
        <begin position="18"/>
        <end position="125"/>
    </location>
</feature>
<dbReference type="Pfam" id="PF03392">
    <property type="entry name" value="OS-D"/>
    <property type="match status" value="1"/>
</dbReference>
<gene>
    <name evidence="2" type="primary">Ebpiii_4</name>
    <name evidence="2" type="ORF">G6Z76_0002886</name>
</gene>
<dbReference type="PANTHER" id="PTHR11257">
    <property type="entry name" value="CHEMOSENSORY PROTEIN-RELATED"/>
    <property type="match status" value="1"/>
</dbReference>
<dbReference type="PANTHER" id="PTHR11257:SF12">
    <property type="entry name" value="EJACULATORY BULB-SPECIFIC PROTEIN 3-RELATED"/>
    <property type="match status" value="1"/>
</dbReference>
<organism evidence="2 3">
    <name type="scientific">Acromyrmex charruanus</name>
    <dbReference type="NCBI Taxonomy" id="2715315"/>
    <lineage>
        <taxon>Eukaryota</taxon>
        <taxon>Metazoa</taxon>
        <taxon>Ecdysozoa</taxon>
        <taxon>Arthropoda</taxon>
        <taxon>Hexapoda</taxon>
        <taxon>Insecta</taxon>
        <taxon>Pterygota</taxon>
        <taxon>Neoptera</taxon>
        <taxon>Endopterygota</taxon>
        <taxon>Hymenoptera</taxon>
        <taxon>Apocrita</taxon>
        <taxon>Aculeata</taxon>
        <taxon>Formicoidea</taxon>
        <taxon>Formicidae</taxon>
        <taxon>Myrmicinae</taxon>
        <taxon>Acromyrmex</taxon>
    </lineage>
</organism>